<sequence length="673" mass="74769">MRNSSVRRINNAVRRLDWALVESELNPPDGSDGAPFELCAATRDDWDRYIQSEQQALRSRWMAWGDDRVFIVEFPESLHENLVVAARKSIIAATGTGSTHLEEHGASYIGNRVTLPDDINALIAFLEPDESFGPVRGLPGAVLPPGFCWSKFHTLKVEIGLYNNKGKLDNRGRLDSKGNRDNRDKLDEDVFENPDMLHAPIDNNTVVQFDPWRLLGIPGGAILPDGFNKPVQFNLFDRVDPIIQRGHEDIALERAAWAQAAAADAGQPPRRRQRRHKPNTHANSINVDRVSSGRWRDLSDAAFPLPSSDVALRTVSEAEAASGIGTYVGSCVCIARASHNRGPSWDYGAVSGYSWDPNTSSGVLHVSFESGVEPVQYRHTEIQHLASMPYALRPCIGRLVCDLMTAEMEHLHDSAHNHFRGVRTRATRRSKTILDKLHAPLIDETKAVPLFDSSTGSIREVTTKYLLDFMYYKEGGRRTPRNLVLGDSVFDEPMSRVNVTANPETESSAVGTPLVPLVDHDLLSDSDDDDDPVVAPPMAIAAAETTRVQPPTVPRSSRKRAREVPDDASDDIDSLVALRETYTRNPTMIRNIDRLISMSQTPGDERSFQSLSAPTTDSQAQFRPTAMQRQIHRHLVNGTYACMSAQLLLETLQFSLQTLDLLPHPAVIRAFFS</sequence>
<feature type="compositionally biased region" description="Basic residues" evidence="1">
    <location>
        <begin position="269"/>
        <end position="279"/>
    </location>
</feature>
<comment type="caution">
    <text evidence="2">The sequence shown here is derived from an EMBL/GenBank/DDBJ whole genome shotgun (WGS) entry which is preliminary data.</text>
</comment>
<evidence type="ECO:0000313" key="3">
    <source>
        <dbReference type="Proteomes" id="UP000440367"/>
    </source>
</evidence>
<dbReference type="Proteomes" id="UP000440367">
    <property type="component" value="Unassembled WGS sequence"/>
</dbReference>
<organism evidence="2 3">
    <name type="scientific">Phytophthora fragariae</name>
    <dbReference type="NCBI Taxonomy" id="53985"/>
    <lineage>
        <taxon>Eukaryota</taxon>
        <taxon>Sar</taxon>
        <taxon>Stramenopiles</taxon>
        <taxon>Oomycota</taxon>
        <taxon>Peronosporomycetes</taxon>
        <taxon>Peronosporales</taxon>
        <taxon>Peronosporaceae</taxon>
        <taxon>Phytophthora</taxon>
    </lineage>
</organism>
<evidence type="ECO:0000256" key="1">
    <source>
        <dbReference type="SAM" id="MobiDB-lite"/>
    </source>
</evidence>
<name>A0A6A4AEI8_9STRA</name>
<protein>
    <submittedName>
        <fullName evidence="2">Uncharacterized protein</fullName>
    </submittedName>
</protein>
<dbReference type="AlphaFoldDB" id="A0A6A4AEI8"/>
<evidence type="ECO:0000313" key="2">
    <source>
        <dbReference type="EMBL" id="KAE9254751.1"/>
    </source>
</evidence>
<gene>
    <name evidence="2" type="ORF">PF002_g2702</name>
</gene>
<reference evidence="2 3" key="1">
    <citation type="submission" date="2018-08" db="EMBL/GenBank/DDBJ databases">
        <title>Genomic investigation of the strawberry pathogen Phytophthora fragariae indicates pathogenicity is determined by transcriptional variation in three key races.</title>
        <authorList>
            <person name="Adams T.M."/>
            <person name="Armitage A.D."/>
            <person name="Sobczyk M.K."/>
            <person name="Bates H.J."/>
            <person name="Dunwell J.M."/>
            <person name="Nellist C.F."/>
            <person name="Harrison R.J."/>
        </authorList>
    </citation>
    <scope>NUCLEOTIDE SEQUENCE [LARGE SCALE GENOMIC DNA]</scope>
    <source>
        <strain evidence="2 3">BC-1</strain>
    </source>
</reference>
<proteinExistence type="predicted"/>
<accession>A0A6A4AEI8</accession>
<feature type="region of interest" description="Disordered" evidence="1">
    <location>
        <begin position="262"/>
        <end position="285"/>
    </location>
</feature>
<dbReference type="EMBL" id="QXGD01000072">
    <property type="protein sequence ID" value="KAE9254751.1"/>
    <property type="molecule type" value="Genomic_DNA"/>
</dbReference>
<feature type="region of interest" description="Disordered" evidence="1">
    <location>
        <begin position="540"/>
        <end position="568"/>
    </location>
</feature>